<name>R8BMQ8_PHAM7</name>
<dbReference type="AlphaFoldDB" id="R8BMQ8"/>
<evidence type="ECO:0000313" key="1">
    <source>
        <dbReference type="EMBL" id="EOO00555.1"/>
    </source>
</evidence>
<sequence length="308" mass="34083">MAPVVVDSLDARDSTIALLNGHLPQALSLQRRLHFMRFPGGSTEHSHVLFCTDPEKPWGAGDAPRHFAAAYLDFSRAPETPMWLYSTLEEDSTLSEAEVQEVLDLVYAILRHVKAEAARYPGKLHRENGVMIGGLHEGTRQLLLARGITTETYYNPHDKWLFQVSELPTGLKSPLTDDMKWDTVRREDCDLIVSSTKVPKAERTLLTLPSTVLRLGDGTPISWGFLGVDGTLSTLHCEVPWRGRGIAKAVAIKTIQEHSKDFADDGWASADVHPDNLQSQGVCRSIGGKKAWRNAWTVVDYASIADSS</sequence>
<dbReference type="Gene3D" id="3.40.630.30">
    <property type="match status" value="1"/>
</dbReference>
<dbReference type="InterPro" id="IPR016181">
    <property type="entry name" value="Acyl_CoA_acyltransferase"/>
</dbReference>
<dbReference type="GeneID" id="19324347"/>
<dbReference type="KEGG" id="tmn:UCRPA7_3948"/>
<accession>R8BMQ8</accession>
<dbReference type="RefSeq" id="XP_007914699.1">
    <property type="nucleotide sequence ID" value="XM_007916508.1"/>
</dbReference>
<gene>
    <name evidence="1" type="ORF">UCRPA7_3948</name>
</gene>
<dbReference type="HOGENOM" id="CLU_030809_1_0_1"/>
<dbReference type="OrthoDB" id="61870at2759"/>
<dbReference type="InterPro" id="IPR053225">
    <property type="entry name" value="Acyl-CoA_N-acyltransferase"/>
</dbReference>
<dbReference type="Proteomes" id="UP000014074">
    <property type="component" value="Unassembled WGS sequence"/>
</dbReference>
<keyword evidence="2" id="KW-1185">Reference proteome</keyword>
<dbReference type="EMBL" id="KB933070">
    <property type="protein sequence ID" value="EOO00555.1"/>
    <property type="molecule type" value="Genomic_DNA"/>
</dbReference>
<dbReference type="PANTHER" id="PTHR20958:SF6">
    <property type="entry name" value="GLYCINE N-ACYLTRANSFERASE-LIKE PROTEIN"/>
    <property type="match status" value="1"/>
</dbReference>
<proteinExistence type="predicted"/>
<reference evidence="2" key="1">
    <citation type="journal article" date="2013" name="Genome Announc.">
        <title>Draft genome sequence of the ascomycete Phaeoacremonium aleophilum strain UCR-PA7, a causal agent of the esca disease complex in grapevines.</title>
        <authorList>
            <person name="Blanco-Ulate B."/>
            <person name="Rolshausen P."/>
            <person name="Cantu D."/>
        </authorList>
    </citation>
    <scope>NUCLEOTIDE SEQUENCE [LARGE SCALE GENOMIC DNA]</scope>
    <source>
        <strain evidence="2">UCR-PA7</strain>
    </source>
</reference>
<dbReference type="eggNOG" id="ENOG502SDQB">
    <property type="taxonomic scope" value="Eukaryota"/>
</dbReference>
<dbReference type="PANTHER" id="PTHR20958">
    <property type="entry name" value="GLYCINE N-ACYLTRANSFERASE-LIKE PROTEIN"/>
    <property type="match status" value="1"/>
</dbReference>
<evidence type="ECO:0000313" key="2">
    <source>
        <dbReference type="Proteomes" id="UP000014074"/>
    </source>
</evidence>
<dbReference type="SUPFAM" id="SSF55729">
    <property type="entry name" value="Acyl-CoA N-acyltransferases (Nat)"/>
    <property type="match status" value="1"/>
</dbReference>
<organism evidence="1 2">
    <name type="scientific">Phaeoacremonium minimum (strain UCR-PA7)</name>
    <name type="common">Esca disease fungus</name>
    <name type="synonym">Togninia minima</name>
    <dbReference type="NCBI Taxonomy" id="1286976"/>
    <lineage>
        <taxon>Eukaryota</taxon>
        <taxon>Fungi</taxon>
        <taxon>Dikarya</taxon>
        <taxon>Ascomycota</taxon>
        <taxon>Pezizomycotina</taxon>
        <taxon>Sordariomycetes</taxon>
        <taxon>Sordariomycetidae</taxon>
        <taxon>Togniniales</taxon>
        <taxon>Togniniaceae</taxon>
        <taxon>Phaeoacremonium</taxon>
    </lineage>
</organism>
<protein>
    <submittedName>
        <fullName evidence="1">Putative gnat family protein</fullName>
    </submittedName>
</protein>